<evidence type="ECO:0000313" key="3">
    <source>
        <dbReference type="Proteomes" id="UP000623172"/>
    </source>
</evidence>
<dbReference type="EMBL" id="JACRSR010000004">
    <property type="protein sequence ID" value="MBC8532009.1"/>
    <property type="molecule type" value="Genomic_DNA"/>
</dbReference>
<accession>A0A926HPT6</accession>
<dbReference type="Proteomes" id="UP000623172">
    <property type="component" value="Unassembled WGS sequence"/>
</dbReference>
<sequence>MNRENKKKSFEKGYYKTHPCHETFTCKVCGRLVVPAGAGSAHRNHCPNCLSSLHVDMEPGDRQAECGGIMDPIAVWVRNRGEWTIIHRCRRCKSLCANRIAADDNPIKLMSIAMKPVASPPFPLEYLEAMTGMDNDRSKDKTHGP</sequence>
<organism evidence="2 3">
    <name type="scientific">Gehongia tenuis</name>
    <dbReference type="NCBI Taxonomy" id="2763655"/>
    <lineage>
        <taxon>Bacteria</taxon>
        <taxon>Bacillati</taxon>
        <taxon>Bacillota</taxon>
        <taxon>Clostridia</taxon>
        <taxon>Christensenellales</taxon>
        <taxon>Christensenellaceae</taxon>
        <taxon>Gehongia</taxon>
    </lineage>
</organism>
<proteinExistence type="predicted"/>
<dbReference type="Pfam" id="PF12647">
    <property type="entry name" value="RNHCP"/>
    <property type="match status" value="1"/>
</dbReference>
<comment type="caution">
    <text evidence="2">The sequence shown here is derived from an EMBL/GenBank/DDBJ whole genome shotgun (WGS) entry which is preliminary data.</text>
</comment>
<dbReference type="RefSeq" id="WP_249316949.1">
    <property type="nucleotide sequence ID" value="NZ_JACRSR010000004.1"/>
</dbReference>
<dbReference type="AlphaFoldDB" id="A0A926HPT6"/>
<protein>
    <submittedName>
        <fullName evidence="2">RNHCP domain-containing protein</fullName>
    </submittedName>
</protein>
<feature type="domain" description="RNHCP" evidence="1">
    <location>
        <begin position="22"/>
        <end position="110"/>
    </location>
</feature>
<evidence type="ECO:0000313" key="2">
    <source>
        <dbReference type="EMBL" id="MBC8532009.1"/>
    </source>
</evidence>
<evidence type="ECO:0000259" key="1">
    <source>
        <dbReference type="Pfam" id="PF12647"/>
    </source>
</evidence>
<name>A0A926HPT6_9FIRM</name>
<dbReference type="InterPro" id="IPR024439">
    <property type="entry name" value="RNHCP"/>
</dbReference>
<keyword evidence="3" id="KW-1185">Reference proteome</keyword>
<gene>
    <name evidence="2" type="ORF">H8696_09135</name>
</gene>
<reference evidence="2" key="1">
    <citation type="submission" date="2020-08" db="EMBL/GenBank/DDBJ databases">
        <title>Genome public.</title>
        <authorList>
            <person name="Liu C."/>
            <person name="Sun Q."/>
        </authorList>
    </citation>
    <scope>NUCLEOTIDE SEQUENCE</scope>
    <source>
        <strain evidence="2">NSJ-53</strain>
    </source>
</reference>